<organism evidence="1 2">
    <name type="scientific">Cryoendolithus antarcticus</name>
    <dbReference type="NCBI Taxonomy" id="1507870"/>
    <lineage>
        <taxon>Eukaryota</taxon>
        <taxon>Fungi</taxon>
        <taxon>Dikarya</taxon>
        <taxon>Ascomycota</taxon>
        <taxon>Pezizomycotina</taxon>
        <taxon>Dothideomycetes</taxon>
        <taxon>Dothideomycetidae</taxon>
        <taxon>Cladosporiales</taxon>
        <taxon>Cladosporiaceae</taxon>
        <taxon>Cryoendolithus</taxon>
    </lineage>
</organism>
<proteinExistence type="predicted"/>
<reference evidence="2" key="1">
    <citation type="submission" date="2017-03" db="EMBL/GenBank/DDBJ databases">
        <title>Genomes of endolithic fungi from Antarctica.</title>
        <authorList>
            <person name="Coleine C."/>
            <person name="Masonjones S."/>
            <person name="Stajich J.E."/>
        </authorList>
    </citation>
    <scope>NUCLEOTIDE SEQUENCE [LARGE SCALE GENOMIC DNA]</scope>
    <source>
        <strain evidence="2">CCFEE 5527</strain>
    </source>
</reference>
<sequence>MANAHHILDLNWEDLFDFEAWDHDTNVEVGQQVPASASPEHIEEELLGTGNQHTAEVTGQTSASGPGLDLDADAADLGLPAETFGFGDHEMTMTDVGALQSLPDQTFPSTSGMESSAFGQASPQPGEVQDFQMPLEALTLARAGLLYSSSALQSNTYRLGSAAAIRRSGAVQLEDDYDDIAAVKQSAKQWVKRMLWVYDEAVPYQVPADMTPDLYHAVQRYCC</sequence>
<gene>
    <name evidence="1" type="ORF">B0A48_13922</name>
</gene>
<protein>
    <submittedName>
        <fullName evidence="1">Uncharacterized protein</fullName>
    </submittedName>
</protein>
<name>A0A1V8SLU5_9PEZI</name>
<comment type="caution">
    <text evidence="1">The sequence shown here is derived from an EMBL/GenBank/DDBJ whole genome shotgun (WGS) entry which is preliminary data.</text>
</comment>
<dbReference type="AlphaFoldDB" id="A0A1V8SLU5"/>
<keyword evidence="2" id="KW-1185">Reference proteome</keyword>
<evidence type="ECO:0000313" key="1">
    <source>
        <dbReference type="EMBL" id="OQO00135.1"/>
    </source>
</evidence>
<dbReference type="Proteomes" id="UP000192596">
    <property type="component" value="Unassembled WGS sequence"/>
</dbReference>
<accession>A0A1V8SLU5</accession>
<dbReference type="InParanoid" id="A0A1V8SLU5"/>
<dbReference type="EMBL" id="NAJO01000036">
    <property type="protein sequence ID" value="OQO00135.1"/>
    <property type="molecule type" value="Genomic_DNA"/>
</dbReference>
<evidence type="ECO:0000313" key="2">
    <source>
        <dbReference type="Proteomes" id="UP000192596"/>
    </source>
</evidence>